<reference evidence="2" key="1">
    <citation type="submission" date="2017-04" db="EMBL/GenBank/DDBJ databases">
        <authorList>
            <person name="Varghese N."/>
            <person name="Submissions S."/>
        </authorList>
    </citation>
    <scope>NUCLEOTIDE SEQUENCE [LARGE SCALE GENOMIC DNA]</scope>
    <source>
        <strain evidence="2">Dd16</strain>
    </source>
</reference>
<protein>
    <submittedName>
        <fullName evidence="1">Uncharacterized protein</fullName>
    </submittedName>
</protein>
<name>A0A1X7G067_9SPHN</name>
<organism evidence="1 2">
    <name type="scientific">Allosphingosinicella indica</name>
    <dbReference type="NCBI Taxonomy" id="941907"/>
    <lineage>
        <taxon>Bacteria</taxon>
        <taxon>Pseudomonadati</taxon>
        <taxon>Pseudomonadota</taxon>
        <taxon>Alphaproteobacteria</taxon>
        <taxon>Sphingomonadales</taxon>
        <taxon>Sphingomonadaceae</taxon>
        <taxon>Allosphingosinicella</taxon>
    </lineage>
</organism>
<keyword evidence="2" id="KW-1185">Reference proteome</keyword>
<evidence type="ECO:0000313" key="1">
    <source>
        <dbReference type="EMBL" id="SMF61742.1"/>
    </source>
</evidence>
<dbReference type="STRING" id="941907.SAMN06295910_0735"/>
<dbReference type="AlphaFoldDB" id="A0A1X7G067"/>
<evidence type="ECO:0000313" key="2">
    <source>
        <dbReference type="Proteomes" id="UP000192934"/>
    </source>
</evidence>
<sequence length="32" mass="3818">MPVEVACNTRDSLFTLLRCLPFRHNSEMMSYR</sequence>
<proteinExistence type="predicted"/>
<dbReference type="Proteomes" id="UP000192934">
    <property type="component" value="Chromosome I"/>
</dbReference>
<gene>
    <name evidence="1" type="ORF">SAMN06295910_0735</name>
</gene>
<dbReference type="EMBL" id="LT840185">
    <property type="protein sequence ID" value="SMF61742.1"/>
    <property type="molecule type" value="Genomic_DNA"/>
</dbReference>
<accession>A0A1X7G067</accession>